<reference evidence="3 4" key="1">
    <citation type="submission" date="2014-03" db="EMBL/GenBank/DDBJ databases">
        <title>Genomics of Bifidobacteria.</title>
        <authorList>
            <person name="Ventura M."/>
            <person name="Milani C."/>
            <person name="Lugli G.A."/>
        </authorList>
    </citation>
    <scope>NUCLEOTIDE SEQUENCE [LARGE SCALE GENOMIC DNA]</scope>
    <source>
        <strain evidence="3 4">DSM 23973</strain>
    </source>
</reference>
<sequence length="462" mass="51948">MQTARNVIGDREGDAMKRDVMGQLESWSKSRHRLPLILCGARQVGKTYVLKELGSTRYDSCAYLNLMDESTHAVFAPGYDARQVLENIEVFTGVKIVPGRTLVVIDEIQEVPSAITLMKAFAENTPEQHIAAAGSYLGLSYHAGRSFPVGKIDSIDMYPLSFIEFLRACGQDVLADIVCSLDFVRAEAFGDRLERMLRRYYFVGGMPQVVNEFLDGDNDYIAARRRQNALLSDYDNDFSKHKGDVPEIDVERVRLAYRSIPSHLGRENHKFVFGHIAQGARRAQYETAIQFIVDSGLAHRVYRVDKPQLPLRDYEDLSAFKLYMHDVGLLGAAMNVTARDVILSNTAFEEYKGAMTEQYVCQQLAAAGRDPYYWTSGKGTAEVDFVLQYDGRPAPLEVKAEENVHAKSLRLLCSATGLHGYRTSMRGFREQDWLTNVPLWAVGEYFSASHDPANIIPDDVLD</sequence>
<accession>A0A087A8U9</accession>
<dbReference type="Pfam" id="PF13173">
    <property type="entry name" value="AAA_14"/>
    <property type="match status" value="1"/>
</dbReference>
<protein>
    <recommendedName>
        <fullName evidence="5">ATPase</fullName>
    </recommendedName>
</protein>
<feature type="domain" description="DUF4143" evidence="2">
    <location>
        <begin position="237"/>
        <end position="400"/>
    </location>
</feature>
<organism evidence="3 4">
    <name type="scientific">Bifidobacterium callitrichos DSM 23973</name>
    <dbReference type="NCBI Taxonomy" id="1437609"/>
    <lineage>
        <taxon>Bacteria</taxon>
        <taxon>Bacillati</taxon>
        <taxon>Actinomycetota</taxon>
        <taxon>Actinomycetes</taxon>
        <taxon>Bifidobacteriales</taxon>
        <taxon>Bifidobacteriaceae</taxon>
        <taxon>Bifidobacterium</taxon>
    </lineage>
</organism>
<name>A0A087A8U9_9BIFI</name>
<dbReference type="PANTHER" id="PTHR33295">
    <property type="entry name" value="ATPASE"/>
    <property type="match status" value="1"/>
</dbReference>
<gene>
    <name evidence="3" type="ORF">BCAL_1217</name>
</gene>
<evidence type="ECO:0000313" key="3">
    <source>
        <dbReference type="EMBL" id="KFI55199.1"/>
    </source>
</evidence>
<dbReference type="Proteomes" id="UP000029072">
    <property type="component" value="Unassembled WGS sequence"/>
</dbReference>
<comment type="caution">
    <text evidence="3">The sequence shown here is derived from an EMBL/GenBank/DDBJ whole genome shotgun (WGS) entry which is preliminary data.</text>
</comment>
<evidence type="ECO:0008006" key="5">
    <source>
        <dbReference type="Google" id="ProtNLM"/>
    </source>
</evidence>
<dbReference type="eggNOG" id="COG1373">
    <property type="taxonomic scope" value="Bacteria"/>
</dbReference>
<dbReference type="STRING" id="1437609.BCAL_1217"/>
<evidence type="ECO:0000259" key="2">
    <source>
        <dbReference type="Pfam" id="PF13635"/>
    </source>
</evidence>
<dbReference type="PANTHER" id="PTHR33295:SF7">
    <property type="entry name" value="ATPASE"/>
    <property type="match status" value="1"/>
</dbReference>
<evidence type="ECO:0000313" key="4">
    <source>
        <dbReference type="Proteomes" id="UP000029072"/>
    </source>
</evidence>
<feature type="domain" description="AAA" evidence="1">
    <location>
        <begin position="35"/>
        <end position="166"/>
    </location>
</feature>
<dbReference type="InterPro" id="IPR041682">
    <property type="entry name" value="AAA_14"/>
</dbReference>
<dbReference type="EMBL" id="JGYS01000006">
    <property type="protein sequence ID" value="KFI55199.1"/>
    <property type="molecule type" value="Genomic_DNA"/>
</dbReference>
<dbReference type="AlphaFoldDB" id="A0A087A8U9"/>
<dbReference type="SUPFAM" id="SSF52540">
    <property type="entry name" value="P-loop containing nucleoside triphosphate hydrolases"/>
    <property type="match status" value="1"/>
</dbReference>
<evidence type="ECO:0000259" key="1">
    <source>
        <dbReference type="Pfam" id="PF13173"/>
    </source>
</evidence>
<proteinExistence type="predicted"/>
<dbReference type="InterPro" id="IPR025420">
    <property type="entry name" value="DUF4143"/>
</dbReference>
<dbReference type="InterPro" id="IPR027417">
    <property type="entry name" value="P-loop_NTPase"/>
</dbReference>
<dbReference type="Pfam" id="PF13635">
    <property type="entry name" value="DUF4143"/>
    <property type="match status" value="1"/>
</dbReference>